<name>A0AAN0JMW7_AMPQE</name>
<dbReference type="Pfam" id="PF01048">
    <property type="entry name" value="PNP_UDP_1"/>
    <property type="match status" value="1"/>
</dbReference>
<keyword evidence="3" id="KW-1185">Reference proteome</keyword>
<evidence type="ECO:0000259" key="1">
    <source>
        <dbReference type="Pfam" id="PF01048"/>
    </source>
</evidence>
<dbReference type="InterPro" id="IPR000845">
    <property type="entry name" value="Nucleoside_phosphorylase_d"/>
</dbReference>
<dbReference type="InterPro" id="IPR035994">
    <property type="entry name" value="Nucleoside_phosphorylase_sf"/>
</dbReference>
<evidence type="ECO:0000313" key="3">
    <source>
        <dbReference type="Proteomes" id="UP000007879"/>
    </source>
</evidence>
<proteinExistence type="predicted"/>
<dbReference type="EnsemblMetazoa" id="XM_020002784.1">
    <property type="protein sequence ID" value="XP_019858343.1"/>
    <property type="gene ID" value="LOC109586582"/>
</dbReference>
<protein>
    <recommendedName>
        <fullName evidence="1">Nucleoside phosphorylase domain-containing protein</fullName>
    </recommendedName>
</protein>
<dbReference type="Proteomes" id="UP000007879">
    <property type="component" value="Unassembled WGS sequence"/>
</dbReference>
<feature type="domain" description="Nucleoside phosphorylase" evidence="1">
    <location>
        <begin position="49"/>
        <end position="249"/>
    </location>
</feature>
<dbReference type="SUPFAM" id="SSF53167">
    <property type="entry name" value="Purine and uridine phosphorylases"/>
    <property type="match status" value="1"/>
</dbReference>
<reference evidence="3" key="1">
    <citation type="journal article" date="2010" name="Nature">
        <title>The Amphimedon queenslandica genome and the evolution of animal complexity.</title>
        <authorList>
            <person name="Srivastava M."/>
            <person name="Simakov O."/>
            <person name="Chapman J."/>
            <person name="Fahey B."/>
            <person name="Gauthier M.E."/>
            <person name="Mitros T."/>
            <person name="Richards G.S."/>
            <person name="Conaco C."/>
            <person name="Dacre M."/>
            <person name="Hellsten U."/>
            <person name="Larroux C."/>
            <person name="Putnam N.H."/>
            <person name="Stanke M."/>
            <person name="Adamska M."/>
            <person name="Darling A."/>
            <person name="Degnan S.M."/>
            <person name="Oakley T.H."/>
            <person name="Plachetzki D.C."/>
            <person name="Zhai Y."/>
            <person name="Adamski M."/>
            <person name="Calcino A."/>
            <person name="Cummins S.F."/>
            <person name="Goodstein D.M."/>
            <person name="Harris C."/>
            <person name="Jackson D.J."/>
            <person name="Leys S.P."/>
            <person name="Shu S."/>
            <person name="Woodcroft B.J."/>
            <person name="Vervoort M."/>
            <person name="Kosik K.S."/>
            <person name="Manning G."/>
            <person name="Degnan B.M."/>
            <person name="Rokhsar D.S."/>
        </authorList>
    </citation>
    <scope>NUCLEOTIDE SEQUENCE [LARGE SCALE GENOMIC DNA]</scope>
</reference>
<dbReference type="PANTHER" id="PTHR46832:SF1">
    <property type="entry name" value="5'-METHYLTHIOADENOSINE_S-ADENOSYLHOMOCYSTEINE NUCLEOSIDASE"/>
    <property type="match status" value="1"/>
</dbReference>
<dbReference type="Gene3D" id="3.40.50.1580">
    <property type="entry name" value="Nucleoside phosphorylase domain"/>
    <property type="match status" value="1"/>
</dbReference>
<dbReference type="GeneID" id="109586582"/>
<dbReference type="KEGG" id="aqu:109586582"/>
<reference evidence="2" key="2">
    <citation type="submission" date="2024-06" db="UniProtKB">
        <authorList>
            <consortium name="EnsemblMetazoa"/>
        </authorList>
    </citation>
    <scope>IDENTIFICATION</scope>
</reference>
<dbReference type="GO" id="GO:0009116">
    <property type="term" value="P:nucleoside metabolic process"/>
    <property type="evidence" value="ECO:0007669"/>
    <property type="project" value="InterPro"/>
</dbReference>
<evidence type="ECO:0000313" key="2">
    <source>
        <dbReference type="EnsemblMetazoa" id="XP_019858343.1"/>
    </source>
</evidence>
<dbReference type="GO" id="GO:0005829">
    <property type="term" value="C:cytosol"/>
    <property type="evidence" value="ECO:0007669"/>
    <property type="project" value="TreeGrafter"/>
</dbReference>
<dbReference type="PANTHER" id="PTHR46832">
    <property type="entry name" value="5'-METHYLTHIOADENOSINE/S-ADENOSYLHOMOCYSTEINE NUCLEOSIDASE"/>
    <property type="match status" value="1"/>
</dbReference>
<dbReference type="RefSeq" id="XP_019858343.1">
    <property type="nucleotide sequence ID" value="XM_020002784.1"/>
</dbReference>
<dbReference type="GO" id="GO:0008782">
    <property type="term" value="F:adenosylhomocysteine nucleosidase activity"/>
    <property type="evidence" value="ECO:0007669"/>
    <property type="project" value="TreeGrafter"/>
</dbReference>
<dbReference type="AlphaFoldDB" id="A0AAN0JMW7"/>
<sequence>MRRVPETLHFYEELVRDIEILLMPATTSEEDSVVYYLKHSSEELIETYIDGLRIYIGNYGKSKVIVVMTAPDKSRQGPIHAGVITSKMLEKFPSIKYVVAVGVCFGMDPGKQKLGEVIISGTICDFTNKREGVGENEYQRGPQHQVKPAITHKFRPPHGFKMPHNIKVSTGVLISTGSLIDNPDVKQELLAQKPDAIAGEMEGAGIMTAIDYAPDRVVSAIVIKGIGDWGDGDKEATKKWKPFAARAAAHYVHAALNDWEQLQ</sequence>
<dbReference type="GO" id="GO:0019284">
    <property type="term" value="P:L-methionine salvage from S-adenosylmethionine"/>
    <property type="evidence" value="ECO:0007669"/>
    <property type="project" value="TreeGrafter"/>
</dbReference>
<organism evidence="2 3">
    <name type="scientific">Amphimedon queenslandica</name>
    <name type="common">Sponge</name>
    <dbReference type="NCBI Taxonomy" id="400682"/>
    <lineage>
        <taxon>Eukaryota</taxon>
        <taxon>Metazoa</taxon>
        <taxon>Porifera</taxon>
        <taxon>Demospongiae</taxon>
        <taxon>Heteroscleromorpha</taxon>
        <taxon>Haplosclerida</taxon>
        <taxon>Niphatidae</taxon>
        <taxon>Amphimedon</taxon>
    </lineage>
</organism>
<dbReference type="GO" id="GO:0008930">
    <property type="term" value="F:methylthioadenosine nucleosidase activity"/>
    <property type="evidence" value="ECO:0007669"/>
    <property type="project" value="TreeGrafter"/>
</dbReference>
<accession>A0AAN0JMW7</accession>